<dbReference type="InterPro" id="IPR039532">
    <property type="entry name" value="TetR_C_Firmicutes"/>
</dbReference>
<sequence length="204" mass="24283">MKRTERRLEQGFVKILEDEPFNQLTVAELVEASQVSRRSFYTYYTDKYDFLAAIERRIFDGSQQELKKDRENIIKFQEPRKQRDEEKYLATQDEFYHFATFMLENKAVIRALFSTNGDATFAYKLGDVIKEELEKRNEFYQIDYATSIPKRYAEELYVGGIVNTFKIWALTPSDEKEETVDEFLDILGKMQIISPYHLFKAKRN</sequence>
<dbReference type="PATRIC" id="fig|1423755.3.peg.1231"/>
<name>A0A0R1WQ66_9LACO</name>
<dbReference type="Proteomes" id="UP000051054">
    <property type="component" value="Unassembled WGS sequence"/>
</dbReference>
<dbReference type="Pfam" id="PF14278">
    <property type="entry name" value="TetR_C_8"/>
    <property type="match status" value="1"/>
</dbReference>
<evidence type="ECO:0000256" key="2">
    <source>
        <dbReference type="PROSITE-ProRule" id="PRU00335"/>
    </source>
</evidence>
<dbReference type="PROSITE" id="PS50977">
    <property type="entry name" value="HTH_TETR_2"/>
    <property type="match status" value="1"/>
</dbReference>
<dbReference type="eggNOG" id="COG1309">
    <property type="taxonomic scope" value="Bacteria"/>
</dbReference>
<keyword evidence="1 2" id="KW-0238">DNA-binding</keyword>
<dbReference type="OrthoDB" id="9810250at2"/>
<organism evidence="4 5">
    <name type="scientific">Ligilactobacillus hayakitensis DSM 18933 = JCM 14209</name>
    <dbReference type="NCBI Taxonomy" id="1423755"/>
    <lineage>
        <taxon>Bacteria</taxon>
        <taxon>Bacillati</taxon>
        <taxon>Bacillota</taxon>
        <taxon>Bacilli</taxon>
        <taxon>Lactobacillales</taxon>
        <taxon>Lactobacillaceae</taxon>
        <taxon>Ligilactobacillus</taxon>
    </lineage>
</organism>
<feature type="DNA-binding region" description="H-T-H motif" evidence="2">
    <location>
        <begin position="25"/>
        <end position="44"/>
    </location>
</feature>
<dbReference type="PANTHER" id="PTHR43479:SF11">
    <property type="entry name" value="ACREF_ENVCD OPERON REPRESSOR-RELATED"/>
    <property type="match status" value="1"/>
</dbReference>
<protein>
    <submittedName>
        <fullName evidence="4">Transcriptional regulator, tetr family</fullName>
    </submittedName>
</protein>
<evidence type="ECO:0000313" key="4">
    <source>
        <dbReference type="EMBL" id="KRM20032.1"/>
    </source>
</evidence>
<dbReference type="Pfam" id="PF00440">
    <property type="entry name" value="TetR_N"/>
    <property type="match status" value="1"/>
</dbReference>
<evidence type="ECO:0000313" key="5">
    <source>
        <dbReference type="Proteomes" id="UP000051054"/>
    </source>
</evidence>
<dbReference type="Gene3D" id="1.10.357.10">
    <property type="entry name" value="Tetracycline Repressor, domain 2"/>
    <property type="match status" value="1"/>
</dbReference>
<dbReference type="AlphaFoldDB" id="A0A0R1WQ66"/>
<evidence type="ECO:0000256" key="1">
    <source>
        <dbReference type="ARBA" id="ARBA00023125"/>
    </source>
</evidence>
<dbReference type="GO" id="GO:0003677">
    <property type="term" value="F:DNA binding"/>
    <property type="evidence" value="ECO:0007669"/>
    <property type="project" value="UniProtKB-UniRule"/>
</dbReference>
<keyword evidence="5" id="KW-1185">Reference proteome</keyword>
<dbReference type="InterPro" id="IPR001647">
    <property type="entry name" value="HTH_TetR"/>
</dbReference>
<dbReference type="SUPFAM" id="SSF46689">
    <property type="entry name" value="Homeodomain-like"/>
    <property type="match status" value="1"/>
</dbReference>
<evidence type="ECO:0000259" key="3">
    <source>
        <dbReference type="PROSITE" id="PS50977"/>
    </source>
</evidence>
<dbReference type="EMBL" id="AZGD01000020">
    <property type="protein sequence ID" value="KRM20032.1"/>
    <property type="molecule type" value="Genomic_DNA"/>
</dbReference>
<feature type="domain" description="HTH tetR-type" evidence="3">
    <location>
        <begin position="2"/>
        <end position="62"/>
    </location>
</feature>
<proteinExistence type="predicted"/>
<reference evidence="4 5" key="1">
    <citation type="journal article" date="2015" name="Genome Announc.">
        <title>Expanding the biotechnology potential of lactobacilli through comparative genomics of 213 strains and associated genera.</title>
        <authorList>
            <person name="Sun Z."/>
            <person name="Harris H.M."/>
            <person name="McCann A."/>
            <person name="Guo C."/>
            <person name="Argimon S."/>
            <person name="Zhang W."/>
            <person name="Yang X."/>
            <person name="Jeffery I.B."/>
            <person name="Cooney J.C."/>
            <person name="Kagawa T.F."/>
            <person name="Liu W."/>
            <person name="Song Y."/>
            <person name="Salvetti E."/>
            <person name="Wrobel A."/>
            <person name="Rasinkangas P."/>
            <person name="Parkhill J."/>
            <person name="Rea M.C."/>
            <person name="O'Sullivan O."/>
            <person name="Ritari J."/>
            <person name="Douillard F.P."/>
            <person name="Paul Ross R."/>
            <person name="Yang R."/>
            <person name="Briner A.E."/>
            <person name="Felis G.E."/>
            <person name="de Vos W.M."/>
            <person name="Barrangou R."/>
            <person name="Klaenhammer T.R."/>
            <person name="Caufield P.W."/>
            <person name="Cui Y."/>
            <person name="Zhang H."/>
            <person name="O'Toole P.W."/>
        </authorList>
    </citation>
    <scope>NUCLEOTIDE SEQUENCE [LARGE SCALE GENOMIC DNA]</scope>
    <source>
        <strain evidence="4 5">DSM 18933</strain>
    </source>
</reference>
<dbReference type="InterPro" id="IPR050624">
    <property type="entry name" value="HTH-type_Tx_Regulator"/>
</dbReference>
<dbReference type="InterPro" id="IPR009057">
    <property type="entry name" value="Homeodomain-like_sf"/>
</dbReference>
<gene>
    <name evidence="4" type="ORF">FC40_GL001168</name>
</gene>
<dbReference type="STRING" id="1423755.FC40_GL001168"/>
<accession>A0A0R1WQ66</accession>
<dbReference type="PANTHER" id="PTHR43479">
    <property type="entry name" value="ACREF/ENVCD OPERON REPRESSOR-RELATED"/>
    <property type="match status" value="1"/>
</dbReference>
<dbReference type="RefSeq" id="WP_025022885.1">
    <property type="nucleotide sequence ID" value="NZ_AZGD01000020.1"/>
</dbReference>
<comment type="caution">
    <text evidence="4">The sequence shown here is derived from an EMBL/GenBank/DDBJ whole genome shotgun (WGS) entry which is preliminary data.</text>
</comment>